<dbReference type="CDD" id="cd06261">
    <property type="entry name" value="TM_PBP2"/>
    <property type="match status" value="1"/>
</dbReference>
<evidence type="ECO:0000256" key="3">
    <source>
        <dbReference type="ARBA" id="ARBA00022475"/>
    </source>
</evidence>
<keyword evidence="10" id="KW-1185">Reference proteome</keyword>
<feature type="transmembrane region" description="Helical" evidence="7">
    <location>
        <begin position="12"/>
        <end position="30"/>
    </location>
</feature>
<comment type="caution">
    <text evidence="9">The sequence shown here is derived from an EMBL/GenBank/DDBJ whole genome shotgun (WGS) entry which is preliminary data.</text>
</comment>
<keyword evidence="4 7" id="KW-0812">Transmembrane</keyword>
<comment type="similarity">
    <text evidence="7">Belongs to the binding-protein-dependent transport system permease family.</text>
</comment>
<proteinExistence type="inferred from homology"/>
<dbReference type="Gene3D" id="1.10.3720.10">
    <property type="entry name" value="MetI-like"/>
    <property type="match status" value="1"/>
</dbReference>
<organism evidence="9 10">
    <name type="scientific">Pseudalkalibacillus berkeleyi</name>
    <dbReference type="NCBI Taxonomy" id="1069813"/>
    <lineage>
        <taxon>Bacteria</taxon>
        <taxon>Bacillati</taxon>
        <taxon>Bacillota</taxon>
        <taxon>Bacilli</taxon>
        <taxon>Bacillales</taxon>
        <taxon>Fictibacillaceae</taxon>
        <taxon>Pseudalkalibacillus</taxon>
    </lineage>
</organism>
<protein>
    <submittedName>
        <fullName evidence="9">ABC transporter permease subunit</fullName>
    </submittedName>
</protein>
<dbReference type="PROSITE" id="PS50928">
    <property type="entry name" value="ABC_TM1"/>
    <property type="match status" value="1"/>
</dbReference>
<dbReference type="EMBL" id="JAKIJS010000001">
    <property type="protein sequence ID" value="MCF6138627.1"/>
    <property type="molecule type" value="Genomic_DNA"/>
</dbReference>
<dbReference type="InterPro" id="IPR035906">
    <property type="entry name" value="MetI-like_sf"/>
</dbReference>
<comment type="subcellular location">
    <subcellularLocation>
        <location evidence="1 7">Cell membrane</location>
        <topology evidence="1 7">Multi-pass membrane protein</topology>
    </subcellularLocation>
</comment>
<feature type="transmembrane region" description="Helical" evidence="7">
    <location>
        <begin position="91"/>
        <end position="118"/>
    </location>
</feature>
<reference evidence="9 10" key="1">
    <citation type="submission" date="2022-01" db="EMBL/GenBank/DDBJ databases">
        <title>Alkalihalobacillus sp. EGI L200015, a novel bacterium isolated from a salt lake sediment.</title>
        <authorList>
            <person name="Gao L."/>
            <person name="Fang B.-Z."/>
            <person name="Li W.-J."/>
        </authorList>
    </citation>
    <scope>NUCLEOTIDE SEQUENCE [LARGE SCALE GENOMIC DNA]</scope>
    <source>
        <strain evidence="9 10">KCTC 12718</strain>
    </source>
</reference>
<evidence type="ECO:0000256" key="7">
    <source>
        <dbReference type="RuleBase" id="RU363032"/>
    </source>
</evidence>
<evidence type="ECO:0000259" key="8">
    <source>
        <dbReference type="PROSITE" id="PS50928"/>
    </source>
</evidence>
<sequence>MSIGNYFRKLKSIVFGVVVISFLPSLLYGFDQTINLRTYSLNGKSYNIFPDIFDKYFYSMTIFFGAILVGLFLAVLFTFITSLLPYYFKRFVYGLLTLFESLPDLFIVISLQLLIVYIFQKTGWLISNVTVVYDDKIYLIPILALSALPTIQLFKMTFLLLNEERNKPYVAVARSMGLGEYFILIRHVFRNVLFNLFLYFKTIFVFMLSNLFILEYVFNIHGLMRIMLSPNTFVFLISTVLITIPFLFLFEATQSFISKSIGDQEVDAA</sequence>
<evidence type="ECO:0000256" key="6">
    <source>
        <dbReference type="ARBA" id="ARBA00023136"/>
    </source>
</evidence>
<gene>
    <name evidence="9" type="ORF">L2716_12890</name>
</gene>
<evidence type="ECO:0000313" key="9">
    <source>
        <dbReference type="EMBL" id="MCF6138627.1"/>
    </source>
</evidence>
<evidence type="ECO:0000256" key="1">
    <source>
        <dbReference type="ARBA" id="ARBA00004651"/>
    </source>
</evidence>
<keyword evidence="5 7" id="KW-1133">Transmembrane helix</keyword>
<dbReference type="RefSeq" id="WP_236335912.1">
    <property type="nucleotide sequence ID" value="NZ_JAKIJS010000001.1"/>
</dbReference>
<feature type="transmembrane region" description="Helical" evidence="7">
    <location>
        <begin position="192"/>
        <end position="213"/>
    </location>
</feature>
<accession>A0ABS9H0V4</accession>
<keyword evidence="3" id="KW-1003">Cell membrane</keyword>
<evidence type="ECO:0000256" key="4">
    <source>
        <dbReference type="ARBA" id="ARBA00022692"/>
    </source>
</evidence>
<dbReference type="Proteomes" id="UP001649381">
    <property type="component" value="Unassembled WGS sequence"/>
</dbReference>
<dbReference type="SUPFAM" id="SSF161098">
    <property type="entry name" value="MetI-like"/>
    <property type="match status" value="1"/>
</dbReference>
<evidence type="ECO:0000313" key="10">
    <source>
        <dbReference type="Proteomes" id="UP001649381"/>
    </source>
</evidence>
<feature type="transmembrane region" description="Helical" evidence="7">
    <location>
        <begin position="138"/>
        <end position="161"/>
    </location>
</feature>
<dbReference type="PANTHER" id="PTHR30465">
    <property type="entry name" value="INNER MEMBRANE ABC TRANSPORTER"/>
    <property type="match status" value="1"/>
</dbReference>
<keyword evidence="6 7" id="KW-0472">Membrane</keyword>
<feature type="transmembrane region" description="Helical" evidence="7">
    <location>
        <begin position="56"/>
        <end position="79"/>
    </location>
</feature>
<dbReference type="InterPro" id="IPR000515">
    <property type="entry name" value="MetI-like"/>
</dbReference>
<dbReference type="PANTHER" id="PTHR30465:SF44">
    <property type="entry name" value="ABC-TYPE DIPEPTIDE_OLIGOPEPTIDE TRANSPORT SYSTEM, PERMEASE COMPONENT"/>
    <property type="match status" value="1"/>
</dbReference>
<evidence type="ECO:0000256" key="2">
    <source>
        <dbReference type="ARBA" id="ARBA00022448"/>
    </source>
</evidence>
<keyword evidence="2 7" id="KW-0813">Transport</keyword>
<feature type="domain" description="ABC transmembrane type-1" evidence="8">
    <location>
        <begin position="56"/>
        <end position="252"/>
    </location>
</feature>
<dbReference type="Pfam" id="PF00528">
    <property type="entry name" value="BPD_transp_1"/>
    <property type="match status" value="1"/>
</dbReference>
<name>A0ABS9H0V4_9BACL</name>
<evidence type="ECO:0000256" key="5">
    <source>
        <dbReference type="ARBA" id="ARBA00022989"/>
    </source>
</evidence>
<feature type="transmembrane region" description="Helical" evidence="7">
    <location>
        <begin position="233"/>
        <end position="250"/>
    </location>
</feature>